<name>A0A9P3LJN1_9APHY</name>
<evidence type="ECO:0000256" key="1">
    <source>
        <dbReference type="SAM" id="MobiDB-lite"/>
    </source>
</evidence>
<protein>
    <submittedName>
        <fullName evidence="2">Uncharacterized protein</fullName>
    </submittedName>
</protein>
<evidence type="ECO:0000313" key="2">
    <source>
        <dbReference type="EMBL" id="GJE96387.1"/>
    </source>
</evidence>
<sequence length="355" mass="38455">MSGLIRQNARQVLSCKRYDQNVIISHGSSADANVQLGIQVAYNRFYRARDNQSCGFDRASARTSNPSRPFPPTRPRRRWSRPGEGARHALEGVLAGACRARHLNALSCLLRRECEPAALDSLPLSPVYSDSVYSGCGPCVRNPAHIDSTDSGWPLLSTGVLNTSNRGGPALRPSGFRLVTAKIEPGVHRRGRRALRARHQSVPRRVAASMRLYYASKTCSGSSSGCTWWRTCIRSRSSATRVSYALRAPAAGQWTGCTDSSPCMSQASAFTALHAAGPRPSGLPHAQSCTWGSVLLGRVFPLEPTEAAAEIILADLPDTSGSESAHSANLHPTVSLVLAPRCHQIIPRHPPREHR</sequence>
<evidence type="ECO:0000313" key="3">
    <source>
        <dbReference type="Proteomes" id="UP000703269"/>
    </source>
</evidence>
<dbReference type="Proteomes" id="UP000703269">
    <property type="component" value="Unassembled WGS sequence"/>
</dbReference>
<dbReference type="EMBL" id="BPQB01000059">
    <property type="protein sequence ID" value="GJE96387.1"/>
    <property type="molecule type" value="Genomic_DNA"/>
</dbReference>
<keyword evidence="3" id="KW-1185">Reference proteome</keyword>
<dbReference type="AlphaFoldDB" id="A0A9P3LJN1"/>
<reference evidence="2 3" key="1">
    <citation type="submission" date="2021-08" db="EMBL/GenBank/DDBJ databases">
        <title>Draft Genome Sequence of Phanerochaete sordida strain YK-624.</title>
        <authorList>
            <person name="Mori T."/>
            <person name="Dohra H."/>
            <person name="Suzuki T."/>
            <person name="Kawagishi H."/>
            <person name="Hirai H."/>
        </authorList>
    </citation>
    <scope>NUCLEOTIDE SEQUENCE [LARGE SCALE GENOMIC DNA]</scope>
    <source>
        <strain evidence="2 3">YK-624</strain>
    </source>
</reference>
<comment type="caution">
    <text evidence="2">The sequence shown here is derived from an EMBL/GenBank/DDBJ whole genome shotgun (WGS) entry which is preliminary data.</text>
</comment>
<feature type="region of interest" description="Disordered" evidence="1">
    <location>
        <begin position="56"/>
        <end position="84"/>
    </location>
</feature>
<gene>
    <name evidence="2" type="ORF">PsYK624_125830</name>
</gene>
<proteinExistence type="predicted"/>
<organism evidence="2 3">
    <name type="scientific">Phanerochaete sordida</name>
    <dbReference type="NCBI Taxonomy" id="48140"/>
    <lineage>
        <taxon>Eukaryota</taxon>
        <taxon>Fungi</taxon>
        <taxon>Dikarya</taxon>
        <taxon>Basidiomycota</taxon>
        <taxon>Agaricomycotina</taxon>
        <taxon>Agaricomycetes</taxon>
        <taxon>Polyporales</taxon>
        <taxon>Phanerochaetaceae</taxon>
        <taxon>Phanerochaete</taxon>
    </lineage>
</organism>
<accession>A0A9P3LJN1</accession>